<dbReference type="AlphaFoldDB" id="A0A8H7AE07"/>
<accession>A0A8H7AE07</accession>
<organism evidence="1 2">
    <name type="scientific">Endocarpon pusillum</name>
    <dbReference type="NCBI Taxonomy" id="364733"/>
    <lineage>
        <taxon>Eukaryota</taxon>
        <taxon>Fungi</taxon>
        <taxon>Dikarya</taxon>
        <taxon>Ascomycota</taxon>
        <taxon>Pezizomycotina</taxon>
        <taxon>Eurotiomycetes</taxon>
        <taxon>Chaetothyriomycetidae</taxon>
        <taxon>Verrucariales</taxon>
        <taxon>Verrucariaceae</taxon>
        <taxon>Endocarpon</taxon>
    </lineage>
</organism>
<dbReference type="OrthoDB" id="3799035at2759"/>
<sequence length="70" mass="7914">MWNVKSKPTPMEAGLELKPAEAGKAVRQEDYRRLVGKVQWPAMVTRPDISYTVSRLTSVSNAPTKEAWVR</sequence>
<dbReference type="EMBL" id="JAACFV010000070">
    <property type="protein sequence ID" value="KAF7507375.1"/>
    <property type="molecule type" value="Genomic_DNA"/>
</dbReference>
<evidence type="ECO:0000313" key="2">
    <source>
        <dbReference type="Proteomes" id="UP000606974"/>
    </source>
</evidence>
<protein>
    <submittedName>
        <fullName evidence="1">Uncharacterized protein</fullName>
    </submittedName>
</protein>
<reference evidence="1" key="1">
    <citation type="submission" date="2020-02" db="EMBL/GenBank/DDBJ databases">
        <authorList>
            <person name="Palmer J.M."/>
        </authorList>
    </citation>
    <scope>NUCLEOTIDE SEQUENCE</scope>
    <source>
        <strain evidence="1">EPUS1.4</strain>
        <tissue evidence="1">Thallus</tissue>
    </source>
</reference>
<name>A0A8H7AE07_9EURO</name>
<keyword evidence="2" id="KW-1185">Reference proteome</keyword>
<dbReference type="Proteomes" id="UP000606974">
    <property type="component" value="Unassembled WGS sequence"/>
</dbReference>
<evidence type="ECO:0000313" key="1">
    <source>
        <dbReference type="EMBL" id="KAF7507375.1"/>
    </source>
</evidence>
<gene>
    <name evidence="1" type="ORF">GJ744_010692</name>
</gene>
<proteinExistence type="predicted"/>
<comment type="caution">
    <text evidence="1">The sequence shown here is derived from an EMBL/GenBank/DDBJ whole genome shotgun (WGS) entry which is preliminary data.</text>
</comment>